<evidence type="ECO:0000313" key="2">
    <source>
        <dbReference type="EMBL" id="EEN52023.1"/>
    </source>
</evidence>
<dbReference type="Gene3D" id="2.10.80.10">
    <property type="entry name" value="Lipase, subunit A"/>
    <property type="match status" value="1"/>
</dbReference>
<dbReference type="GeneID" id="118412380"/>
<dbReference type="RefSeq" id="XP_035671109.1">
    <property type="nucleotide sequence ID" value="XM_035815216.1"/>
</dbReference>
<sequence>MKTVLLLAFVAAANAAWLCPNGVVDCDPGECCVRSFVVNSCQPMGQLYDACNNEGLSITGYCDCADGLTCVDYGTSAFTDFFVGDGWCVTAATGATRVAAGNDA</sequence>
<dbReference type="InParanoid" id="C3Z5B0"/>
<organism>
    <name type="scientific">Branchiostoma floridae</name>
    <name type="common">Florida lancelet</name>
    <name type="synonym">Amphioxus</name>
    <dbReference type="NCBI Taxonomy" id="7739"/>
    <lineage>
        <taxon>Eukaryota</taxon>
        <taxon>Metazoa</taxon>
        <taxon>Chordata</taxon>
        <taxon>Cephalochordata</taxon>
        <taxon>Leptocardii</taxon>
        <taxon>Amphioxiformes</taxon>
        <taxon>Branchiostomatidae</taxon>
        <taxon>Branchiostoma</taxon>
    </lineage>
</organism>
<evidence type="ECO:0000256" key="1">
    <source>
        <dbReference type="SAM" id="SignalP"/>
    </source>
</evidence>
<feature type="chain" id="PRO_5044729279" evidence="1">
    <location>
        <begin position="16"/>
        <end position="104"/>
    </location>
</feature>
<evidence type="ECO:0000313" key="3">
    <source>
        <dbReference type="Proteomes" id="UP000001554"/>
    </source>
</evidence>
<keyword evidence="3" id="KW-1185">Reference proteome</keyword>
<dbReference type="EMBL" id="GG666583">
    <property type="protein sequence ID" value="EEN52023.1"/>
    <property type="molecule type" value="Genomic_DNA"/>
</dbReference>
<accession>C3Z5B0</accession>
<evidence type="ECO:0000313" key="4">
    <source>
        <dbReference type="RefSeq" id="XP_035671109.1"/>
    </source>
</evidence>
<feature type="signal peptide" evidence="1">
    <location>
        <begin position="1"/>
        <end position="15"/>
    </location>
</feature>
<reference evidence="2" key="1">
    <citation type="journal article" date="2008" name="Nature">
        <title>The amphioxus genome and the evolution of the chordate karyotype.</title>
        <authorList>
            <consortium name="US DOE Joint Genome Institute (JGI-PGF)"/>
            <person name="Putnam N.H."/>
            <person name="Butts T."/>
            <person name="Ferrier D.E.K."/>
            <person name="Furlong R.F."/>
            <person name="Hellsten U."/>
            <person name="Kawashima T."/>
            <person name="Robinson-Rechavi M."/>
            <person name="Shoguchi E."/>
            <person name="Terry A."/>
            <person name="Yu J.-K."/>
            <person name="Benito-Gutierrez E.L."/>
            <person name="Dubchak I."/>
            <person name="Garcia-Fernandez J."/>
            <person name="Gibson-Brown J.J."/>
            <person name="Grigoriev I.V."/>
            <person name="Horton A.C."/>
            <person name="de Jong P.J."/>
            <person name="Jurka J."/>
            <person name="Kapitonov V.V."/>
            <person name="Kohara Y."/>
            <person name="Kuroki Y."/>
            <person name="Lindquist E."/>
            <person name="Lucas S."/>
            <person name="Osoegawa K."/>
            <person name="Pennacchio L.A."/>
            <person name="Salamov A.A."/>
            <person name="Satou Y."/>
            <person name="Sauka-Spengler T."/>
            <person name="Schmutz J."/>
            <person name="Shin-I T."/>
            <person name="Toyoda A."/>
            <person name="Bronner-Fraser M."/>
            <person name="Fujiyama A."/>
            <person name="Holland L.Z."/>
            <person name="Holland P.W.H."/>
            <person name="Satoh N."/>
            <person name="Rokhsar D.S."/>
        </authorList>
    </citation>
    <scope>NUCLEOTIDE SEQUENCE [LARGE SCALE GENOMIC DNA]</scope>
    <source>
        <strain evidence="2">S238N-H82</strain>
        <tissue evidence="2">Testes</tissue>
    </source>
</reference>
<name>C3Z5B0_BRAFL</name>
<reference evidence="4" key="3">
    <citation type="submission" date="2025-04" db="UniProtKB">
        <authorList>
            <consortium name="RefSeq"/>
        </authorList>
    </citation>
    <scope>IDENTIFICATION</scope>
    <source>
        <strain evidence="4">S238N-H82</strain>
        <tissue evidence="4">Testes</tissue>
    </source>
</reference>
<dbReference type="OrthoDB" id="10332045at2759"/>
<dbReference type="KEGG" id="bfo:118412380"/>
<proteinExistence type="predicted"/>
<protein>
    <submittedName>
        <fullName evidence="4">Dickkopf-related protein 4-like</fullName>
    </submittedName>
</protein>
<dbReference type="OMA" id="YDACNNE"/>
<reference evidence="3" key="2">
    <citation type="journal article" date="2020" name="Nat. Ecol. Evol.">
        <title>Deeply conserved synteny resolves early events in vertebrate evolution.</title>
        <authorList>
            <person name="Simakov O."/>
            <person name="Marletaz F."/>
            <person name="Yue J.X."/>
            <person name="O'Connell B."/>
            <person name="Jenkins J."/>
            <person name="Brandt A."/>
            <person name="Calef R."/>
            <person name="Tung C.H."/>
            <person name="Huang T.K."/>
            <person name="Schmutz J."/>
            <person name="Satoh N."/>
            <person name="Yu J.K."/>
            <person name="Putnam N.H."/>
            <person name="Green R.E."/>
            <person name="Rokhsar D.S."/>
        </authorList>
    </citation>
    <scope>NUCLEOTIDE SEQUENCE [LARGE SCALE GENOMIC DNA]</scope>
    <source>
        <strain evidence="3">S238N-H82</strain>
    </source>
</reference>
<keyword evidence="1" id="KW-0732">Signal</keyword>
<dbReference type="Proteomes" id="UP000001554">
    <property type="component" value="Chromosome 3"/>
</dbReference>
<gene>
    <name evidence="4" type="primary">LOC118412380</name>
    <name evidence="2" type="ORF">BRAFLDRAFT_123739</name>
</gene>
<dbReference type="AlphaFoldDB" id="C3Z5B0"/>